<evidence type="ECO:0000313" key="1">
    <source>
        <dbReference type="EMBL" id="KAI3811887.1"/>
    </source>
</evidence>
<reference evidence="1 2" key="2">
    <citation type="journal article" date="2022" name="Mol. Ecol. Resour.">
        <title>The genomes of chicory, endive, great burdock and yacon provide insights into Asteraceae paleo-polyploidization history and plant inulin production.</title>
        <authorList>
            <person name="Fan W."/>
            <person name="Wang S."/>
            <person name="Wang H."/>
            <person name="Wang A."/>
            <person name="Jiang F."/>
            <person name="Liu H."/>
            <person name="Zhao H."/>
            <person name="Xu D."/>
            <person name="Zhang Y."/>
        </authorList>
    </citation>
    <scope>NUCLEOTIDE SEQUENCE [LARGE SCALE GENOMIC DNA]</scope>
    <source>
        <strain evidence="2">cv. Yunnan</strain>
        <tissue evidence="1">Leaves</tissue>
    </source>
</reference>
<proteinExistence type="predicted"/>
<protein>
    <submittedName>
        <fullName evidence="1">Uncharacterized protein</fullName>
    </submittedName>
</protein>
<gene>
    <name evidence="1" type="ORF">L1987_16583</name>
</gene>
<name>A0ACB9IXZ8_9ASTR</name>
<keyword evidence="2" id="KW-1185">Reference proteome</keyword>
<dbReference type="Proteomes" id="UP001056120">
    <property type="component" value="Linkage Group LG06"/>
</dbReference>
<sequence length="316" mass="37079">MERRRQRRGNRCGGLEVEADEGSSSDSDLRFERKLKRFDGQIRRWLVLLWRRKRGRRFCSGEETWFCSFNSAQQMFDKMFKRYLLSWNVMITDFIPDRLSYRLRFDLLLCQLIQALQRRPLEDPLLHKAFVKIVIMKERFSKLLLGEDLVLKSNMVKKVYANNNGGCRGGTIENGRNGASKLRGIIDKKDVILATFSKPNSDPTTPPVDSATALQIFLDHISISSFPESTIPHPQVYNLLYLRDLLEEFVIQNKAAKVATLALMRTDFTQSEHMQLRRAYKYGKLTQKQSYVLIASRKWQFEHKLIRKQMLINDFM</sequence>
<organism evidence="1 2">
    <name type="scientific">Smallanthus sonchifolius</name>
    <dbReference type="NCBI Taxonomy" id="185202"/>
    <lineage>
        <taxon>Eukaryota</taxon>
        <taxon>Viridiplantae</taxon>
        <taxon>Streptophyta</taxon>
        <taxon>Embryophyta</taxon>
        <taxon>Tracheophyta</taxon>
        <taxon>Spermatophyta</taxon>
        <taxon>Magnoliopsida</taxon>
        <taxon>eudicotyledons</taxon>
        <taxon>Gunneridae</taxon>
        <taxon>Pentapetalae</taxon>
        <taxon>asterids</taxon>
        <taxon>campanulids</taxon>
        <taxon>Asterales</taxon>
        <taxon>Asteraceae</taxon>
        <taxon>Asteroideae</taxon>
        <taxon>Heliantheae alliance</taxon>
        <taxon>Millerieae</taxon>
        <taxon>Smallanthus</taxon>
    </lineage>
</organism>
<accession>A0ACB9IXZ8</accession>
<comment type="caution">
    <text evidence="1">The sequence shown here is derived from an EMBL/GenBank/DDBJ whole genome shotgun (WGS) entry which is preliminary data.</text>
</comment>
<reference evidence="2" key="1">
    <citation type="journal article" date="2022" name="Mol. Ecol. Resour.">
        <title>The genomes of chicory, endive, great burdock and yacon provide insights into Asteraceae palaeo-polyploidization history and plant inulin production.</title>
        <authorList>
            <person name="Fan W."/>
            <person name="Wang S."/>
            <person name="Wang H."/>
            <person name="Wang A."/>
            <person name="Jiang F."/>
            <person name="Liu H."/>
            <person name="Zhao H."/>
            <person name="Xu D."/>
            <person name="Zhang Y."/>
        </authorList>
    </citation>
    <scope>NUCLEOTIDE SEQUENCE [LARGE SCALE GENOMIC DNA]</scope>
    <source>
        <strain evidence="2">cv. Yunnan</strain>
    </source>
</reference>
<dbReference type="EMBL" id="CM042023">
    <property type="protein sequence ID" value="KAI3811887.1"/>
    <property type="molecule type" value="Genomic_DNA"/>
</dbReference>
<evidence type="ECO:0000313" key="2">
    <source>
        <dbReference type="Proteomes" id="UP001056120"/>
    </source>
</evidence>